<organism evidence="2 3">
    <name type="scientific">Enterobacter hormaechei</name>
    <dbReference type="NCBI Taxonomy" id="158836"/>
    <lineage>
        <taxon>Bacteria</taxon>
        <taxon>Pseudomonadati</taxon>
        <taxon>Pseudomonadota</taxon>
        <taxon>Gammaproteobacteria</taxon>
        <taxon>Enterobacterales</taxon>
        <taxon>Enterobacteriaceae</taxon>
        <taxon>Enterobacter</taxon>
        <taxon>Enterobacter cloacae complex</taxon>
    </lineage>
</organism>
<dbReference type="GO" id="GO:0006310">
    <property type="term" value="P:DNA recombination"/>
    <property type="evidence" value="ECO:0007669"/>
    <property type="project" value="UniProtKB-KW"/>
</dbReference>
<evidence type="ECO:0000256" key="1">
    <source>
        <dbReference type="ARBA" id="ARBA00023172"/>
    </source>
</evidence>
<dbReference type="NCBIfam" id="NF041502">
    <property type="entry name" value="integrase_1"/>
    <property type="match status" value="1"/>
</dbReference>
<name>A0A9X7KXM6_9ENTR</name>
<dbReference type="InterPro" id="IPR013762">
    <property type="entry name" value="Integrase-like_cat_sf"/>
</dbReference>
<dbReference type="InterPro" id="IPR048120">
    <property type="entry name" value="Integrase-like"/>
</dbReference>
<keyword evidence="1" id="KW-0233">DNA recombination</keyword>
<comment type="caution">
    <text evidence="2">The sequence shown here is derived from an EMBL/GenBank/DDBJ whole genome shotgun (WGS) entry which is preliminary data.</text>
</comment>
<dbReference type="EMBL" id="QHMI01000059">
    <property type="protein sequence ID" value="PXB32818.1"/>
    <property type="molecule type" value="Genomic_DNA"/>
</dbReference>
<proteinExistence type="predicted"/>
<sequence length="520" mass="58494">MMTNRAVPGASSDQIRAKANGYFFQLYDPSWVLDKNTTVTLADIHQHLSGEVLDGCLRTLAFYASSLSASHTMNITMRFQHMLRETEAEAITDTTLVNYRSMLTPATEWYLATIRGFLRTWHQLGYPGISKDVIRLLYGWRLKGNRKGDAVKRQDPHEGPLTDNELTAFNEGAVRAYEKSLITIAELAMALSISHTGRRPIQISMLHAVDVLCGENEKGEPFYVLNVPRAKQCNSSFRKNFKPFAISLELWAILSAQARNAISLIENHLRFELQEGDRQQIPLFPDLDVLDVVQSLYEFRQLLATDKLHIPAAKITNTLQYIIEKSDIRSERTGELLHINARRFRYTTGTRAAREGFGELVIAELLDHTDTQNAGVYIKNIPEHVKRLDEAVGFQLAPYAQAFVGVLVDSERGAYRGNDPASRIRTDMGHSVGNCGEYGFCGANVPIPCYTCMHFQPWLDGPHDDVYQGLLNERERVKEITGDIQIAAVLDRSIIAVADVIMRCAKRREELRPQGAIANG</sequence>
<gene>
    <name evidence="2" type="ORF">DL189_25120</name>
</gene>
<dbReference type="InterPro" id="IPR011010">
    <property type="entry name" value="DNA_brk_join_enz"/>
</dbReference>
<accession>A0A9X7KXM6</accession>
<dbReference type="Proteomes" id="UP000246375">
    <property type="component" value="Unassembled WGS sequence"/>
</dbReference>
<protein>
    <submittedName>
        <fullName evidence="2">Recombinase</fullName>
    </submittedName>
</protein>
<dbReference type="SUPFAM" id="SSF56349">
    <property type="entry name" value="DNA breaking-rejoining enzymes"/>
    <property type="match status" value="2"/>
</dbReference>
<dbReference type="AlphaFoldDB" id="A0A9X7KXM6"/>
<evidence type="ECO:0000313" key="2">
    <source>
        <dbReference type="EMBL" id="PXB32818.1"/>
    </source>
</evidence>
<dbReference type="Gene3D" id="1.10.443.10">
    <property type="entry name" value="Intergrase catalytic core"/>
    <property type="match status" value="1"/>
</dbReference>
<dbReference type="GO" id="GO:0015074">
    <property type="term" value="P:DNA integration"/>
    <property type="evidence" value="ECO:0007669"/>
    <property type="project" value="InterPro"/>
</dbReference>
<dbReference type="GO" id="GO:0003677">
    <property type="term" value="F:DNA binding"/>
    <property type="evidence" value="ECO:0007669"/>
    <property type="project" value="InterPro"/>
</dbReference>
<reference evidence="2 3" key="1">
    <citation type="submission" date="2018-05" db="EMBL/GenBank/DDBJ databases">
        <title>Evaluation of testing and processing parameters for the GenePOC Carba assay.</title>
        <authorList>
            <person name="Walsh T.R."/>
        </authorList>
    </citation>
    <scope>NUCLEOTIDE SEQUENCE [LARGE SCALE GENOMIC DNA]</scope>
    <source>
        <strain evidence="2 3">PECIMP</strain>
    </source>
</reference>
<evidence type="ECO:0000313" key="3">
    <source>
        <dbReference type="Proteomes" id="UP000246375"/>
    </source>
</evidence>